<accession>A0ABP8JSF2</accession>
<evidence type="ECO:0000313" key="1">
    <source>
        <dbReference type="EMBL" id="GAA4395326.1"/>
    </source>
</evidence>
<keyword evidence="2" id="KW-1185">Reference proteome</keyword>
<sequence length="60" mass="6379">MSSKTRRGGSRATAVEVVGVITGSGWGVGRMAYTATFHRASMGWVHTADPVGRVWLEGMV</sequence>
<name>A0ABP8JSF2_9ACTN</name>
<dbReference type="Proteomes" id="UP001500635">
    <property type="component" value="Unassembled WGS sequence"/>
</dbReference>
<organism evidence="1 2">
    <name type="scientific">Tsukamurella soli</name>
    <dbReference type="NCBI Taxonomy" id="644556"/>
    <lineage>
        <taxon>Bacteria</taxon>
        <taxon>Bacillati</taxon>
        <taxon>Actinomycetota</taxon>
        <taxon>Actinomycetes</taxon>
        <taxon>Mycobacteriales</taxon>
        <taxon>Tsukamurellaceae</taxon>
        <taxon>Tsukamurella</taxon>
    </lineage>
</organism>
<dbReference type="EMBL" id="BAABFR010000042">
    <property type="protein sequence ID" value="GAA4395326.1"/>
    <property type="molecule type" value="Genomic_DNA"/>
</dbReference>
<reference evidence="2" key="1">
    <citation type="journal article" date="2019" name="Int. J. Syst. Evol. Microbiol.">
        <title>The Global Catalogue of Microorganisms (GCM) 10K type strain sequencing project: providing services to taxonomists for standard genome sequencing and annotation.</title>
        <authorList>
            <consortium name="The Broad Institute Genomics Platform"/>
            <consortium name="The Broad Institute Genome Sequencing Center for Infectious Disease"/>
            <person name="Wu L."/>
            <person name="Ma J."/>
        </authorList>
    </citation>
    <scope>NUCLEOTIDE SEQUENCE [LARGE SCALE GENOMIC DNA]</scope>
    <source>
        <strain evidence="2">JCM 17688</strain>
    </source>
</reference>
<protein>
    <submittedName>
        <fullName evidence="1">Uncharacterized protein</fullName>
    </submittedName>
</protein>
<evidence type="ECO:0000313" key="2">
    <source>
        <dbReference type="Proteomes" id="UP001500635"/>
    </source>
</evidence>
<gene>
    <name evidence="1" type="ORF">GCM10023147_28420</name>
</gene>
<comment type="caution">
    <text evidence="1">The sequence shown here is derived from an EMBL/GenBank/DDBJ whole genome shotgun (WGS) entry which is preliminary data.</text>
</comment>
<proteinExistence type="predicted"/>